<feature type="compositionally biased region" description="Low complexity" evidence="1">
    <location>
        <begin position="276"/>
        <end position="307"/>
    </location>
</feature>
<evidence type="ECO:0000256" key="1">
    <source>
        <dbReference type="SAM" id="MobiDB-lite"/>
    </source>
</evidence>
<feature type="compositionally biased region" description="Low complexity" evidence="1">
    <location>
        <begin position="521"/>
        <end position="532"/>
    </location>
</feature>
<feature type="region of interest" description="Disordered" evidence="1">
    <location>
        <begin position="354"/>
        <end position="377"/>
    </location>
</feature>
<evidence type="ECO:0000313" key="3">
    <source>
        <dbReference type="Proteomes" id="UP000297245"/>
    </source>
</evidence>
<name>A0A4S8MHV7_DENBC</name>
<dbReference type="Pfam" id="PF14223">
    <property type="entry name" value="Retrotran_gag_2"/>
    <property type="match status" value="1"/>
</dbReference>
<organism evidence="2 3">
    <name type="scientific">Dendrothele bispora (strain CBS 962.96)</name>
    <dbReference type="NCBI Taxonomy" id="1314807"/>
    <lineage>
        <taxon>Eukaryota</taxon>
        <taxon>Fungi</taxon>
        <taxon>Dikarya</taxon>
        <taxon>Basidiomycota</taxon>
        <taxon>Agaricomycotina</taxon>
        <taxon>Agaricomycetes</taxon>
        <taxon>Agaricomycetidae</taxon>
        <taxon>Agaricales</taxon>
        <taxon>Agaricales incertae sedis</taxon>
        <taxon>Dendrothele</taxon>
    </lineage>
</organism>
<accession>A0A4S8MHV7</accession>
<gene>
    <name evidence="2" type="ORF">K435DRAFT_852917</name>
</gene>
<sequence>MSSNGNSFANFENLNANNWTLWSNNMKNYLHIQNCWFAIEKAKSEYAVRPLPRIVPGIPATDTIPATSPSTIQPSDKQLKDHEDKLKDWEEANQKAIGIIGMKIPTNLSHLQKDTAKDFWETLQTQYGKVGTAALVTKLLDLFRMTFKPGQNPAVTVDSFKNKYIEISTLNNKIQIPEFVLCALLLHKIGRGWDNFISNIMTNEYTPDKTTGVDEHWTLDHLRTLLSEEYNSHLSRASHNNTYANIACFSGIQTGGTTQTFSSQRAKNTRRGAKCSNSSPTPSGNSNQNKNTSPTSAASSSNSNQNTGDFEEIGRGRGRGNNIVTNLAIMDELEEDTDVDMDFVVNFAAMDENVNMEDADAEDNKESLEEEGEQSSNSILQQSTMMILLDDPRRHYQAPPLFVPPLFRVAPSVASDIIPPSELTMPPAHRDSGTFIPPSTQASSGSSDIIFVRNVPAGRPTLPTLSNVIQQISSSPMENVHIQHSPDTAPPTYFPEPPRVRSSPDTEIREINQSLPSLTHAPSTSSEEPPASQHTEEPTTNQVPSEIGIGEEIWE</sequence>
<dbReference type="Proteomes" id="UP000297245">
    <property type="component" value="Unassembled WGS sequence"/>
</dbReference>
<feature type="region of interest" description="Disordered" evidence="1">
    <location>
        <begin position="59"/>
        <end position="82"/>
    </location>
</feature>
<feature type="region of interest" description="Disordered" evidence="1">
    <location>
        <begin position="476"/>
        <end position="555"/>
    </location>
</feature>
<feature type="region of interest" description="Disordered" evidence="1">
    <location>
        <begin position="259"/>
        <end position="320"/>
    </location>
</feature>
<reference evidence="2 3" key="1">
    <citation type="journal article" date="2019" name="Nat. Ecol. Evol.">
        <title>Megaphylogeny resolves global patterns of mushroom evolution.</title>
        <authorList>
            <person name="Varga T."/>
            <person name="Krizsan K."/>
            <person name="Foldi C."/>
            <person name="Dima B."/>
            <person name="Sanchez-Garcia M."/>
            <person name="Sanchez-Ramirez S."/>
            <person name="Szollosi G.J."/>
            <person name="Szarkandi J.G."/>
            <person name="Papp V."/>
            <person name="Albert L."/>
            <person name="Andreopoulos W."/>
            <person name="Angelini C."/>
            <person name="Antonin V."/>
            <person name="Barry K.W."/>
            <person name="Bougher N.L."/>
            <person name="Buchanan P."/>
            <person name="Buyck B."/>
            <person name="Bense V."/>
            <person name="Catcheside P."/>
            <person name="Chovatia M."/>
            <person name="Cooper J."/>
            <person name="Damon W."/>
            <person name="Desjardin D."/>
            <person name="Finy P."/>
            <person name="Geml J."/>
            <person name="Haridas S."/>
            <person name="Hughes K."/>
            <person name="Justo A."/>
            <person name="Karasinski D."/>
            <person name="Kautmanova I."/>
            <person name="Kiss B."/>
            <person name="Kocsube S."/>
            <person name="Kotiranta H."/>
            <person name="LaButti K.M."/>
            <person name="Lechner B.E."/>
            <person name="Liimatainen K."/>
            <person name="Lipzen A."/>
            <person name="Lukacs Z."/>
            <person name="Mihaltcheva S."/>
            <person name="Morgado L.N."/>
            <person name="Niskanen T."/>
            <person name="Noordeloos M.E."/>
            <person name="Ohm R.A."/>
            <person name="Ortiz-Santana B."/>
            <person name="Ovrebo C."/>
            <person name="Racz N."/>
            <person name="Riley R."/>
            <person name="Savchenko A."/>
            <person name="Shiryaev A."/>
            <person name="Soop K."/>
            <person name="Spirin V."/>
            <person name="Szebenyi C."/>
            <person name="Tomsovsky M."/>
            <person name="Tulloss R.E."/>
            <person name="Uehling J."/>
            <person name="Grigoriev I.V."/>
            <person name="Vagvolgyi C."/>
            <person name="Papp T."/>
            <person name="Martin F.M."/>
            <person name="Miettinen O."/>
            <person name="Hibbett D.S."/>
            <person name="Nagy L.G."/>
        </authorList>
    </citation>
    <scope>NUCLEOTIDE SEQUENCE [LARGE SCALE GENOMIC DNA]</scope>
    <source>
        <strain evidence="2 3">CBS 962.96</strain>
    </source>
</reference>
<feature type="compositionally biased region" description="Pro residues" evidence="1">
    <location>
        <begin position="488"/>
        <end position="497"/>
    </location>
</feature>
<dbReference type="AlphaFoldDB" id="A0A4S8MHV7"/>
<feature type="compositionally biased region" description="Basic and acidic residues" evidence="1">
    <location>
        <begin position="498"/>
        <end position="510"/>
    </location>
</feature>
<evidence type="ECO:0008006" key="4">
    <source>
        <dbReference type="Google" id="ProtNLM"/>
    </source>
</evidence>
<feature type="compositionally biased region" description="Polar residues" evidence="1">
    <location>
        <begin position="64"/>
        <end position="76"/>
    </location>
</feature>
<evidence type="ECO:0000313" key="2">
    <source>
        <dbReference type="EMBL" id="THV02273.1"/>
    </source>
</evidence>
<proteinExistence type="predicted"/>
<dbReference type="EMBL" id="ML179078">
    <property type="protein sequence ID" value="THV02273.1"/>
    <property type="molecule type" value="Genomic_DNA"/>
</dbReference>
<keyword evidence="3" id="KW-1185">Reference proteome</keyword>
<protein>
    <recommendedName>
        <fullName evidence="4">DUF4219 domain-containing protein</fullName>
    </recommendedName>
</protein>